<sequence length="732" mass="79989">MAGQSQGDARAAGAAGKNRCKRRAPTILVLLSFLLYTLPGRAPREGPTPVEAVAENAVARQNRTATPTALAKETPPAGGSGEGRQKKGRPAQTPLTAASASTGSQGDHGRPAKTVDAVEGIVNGDEPGGEPRSACSVESERVITARVETLKAETEAAVDEVHRTEEKNREMFGRLKAKMHAMDGRLDELGETQARLEERLHNSVAVLAQAREEQAKQFTADVQAYIAELGLEKAVFRQREIAVKLQNLSESNEKNIQALAALLQRLDGGKDKAKEWISTVLGDLEKSVEARTLATLERLQRDAQEHTKLMQQQLNDMKLDHLLLVQAVNGAESQLNDRGIAGVDLSQLAEGASFETMRMTFQTVLEEKFKGENLLPIFVVTQCPDSMENVTFMNTYMLPSRRNFHVLLQALGHTPGASAVVIRIESVMVEAWIEVDGKATASQYLAPAANERLSVSTRNRFGFEFVKRVRELGAEDLTADLRGRKVVVAFVGKRKGSIVGLPVTDVTEFNKFQALRTLATLHLSPIKETNNLWQTMKTEVELVATFAATPRIEVGEVSLRIHQGFAPMPKLPPSPFCRNAFTFIRVEVARSPRRKQEYIYPKALLLKKVFKLLVSNDNAKTSGGDGRFAIIRAKASNAGWLQSKLYASTDRITVEIHRPASVTTPGKFSREDVAVGRSSPTLAAVVDKIRKSMVEVVLPSIGPEDGTAHKHVLVHICEIGVTCNESGRGMRA</sequence>
<evidence type="ECO:0000256" key="1">
    <source>
        <dbReference type="SAM" id="MobiDB-lite"/>
    </source>
</evidence>
<evidence type="ECO:0000256" key="2">
    <source>
        <dbReference type="SAM" id="SignalP"/>
    </source>
</evidence>
<feature type="chain" id="PRO_5003258695" description="Transmembrane protein" evidence="2">
    <location>
        <begin position="40"/>
        <end position="732"/>
    </location>
</feature>
<organism evidence="3 4">
    <name type="scientific">Neospora caninum (strain Liverpool)</name>
    <dbReference type="NCBI Taxonomy" id="572307"/>
    <lineage>
        <taxon>Eukaryota</taxon>
        <taxon>Sar</taxon>
        <taxon>Alveolata</taxon>
        <taxon>Apicomplexa</taxon>
        <taxon>Conoidasida</taxon>
        <taxon>Coccidia</taxon>
        <taxon>Eucoccidiorida</taxon>
        <taxon>Eimeriorina</taxon>
        <taxon>Sarcocystidae</taxon>
        <taxon>Neospora</taxon>
    </lineage>
</organism>
<feature type="region of interest" description="Disordered" evidence="1">
    <location>
        <begin position="59"/>
        <end position="112"/>
    </location>
</feature>
<protein>
    <recommendedName>
        <fullName evidence="5">Transmembrane protein</fullName>
    </recommendedName>
</protein>
<dbReference type="VEuPathDB" id="ToxoDB:NCLIV_049090"/>
<dbReference type="OrthoDB" id="329803at2759"/>
<dbReference type="eggNOG" id="ENOG502QZ9N">
    <property type="taxonomic scope" value="Eukaryota"/>
</dbReference>
<evidence type="ECO:0000313" key="3">
    <source>
        <dbReference type="EMBL" id="CBZ54480.1"/>
    </source>
</evidence>
<dbReference type="EMBL" id="FR823391">
    <property type="protein sequence ID" value="CBZ54480.1"/>
    <property type="molecule type" value="Genomic_DNA"/>
</dbReference>
<gene>
    <name evidence="3" type="ORF">NCLIV_049090</name>
</gene>
<dbReference type="InParanoid" id="F0VK79"/>
<accession>F0VK79</accession>
<dbReference type="RefSeq" id="XP_003884510.1">
    <property type="nucleotide sequence ID" value="XM_003884461.1"/>
</dbReference>
<feature type="region of interest" description="Disordered" evidence="1">
    <location>
        <begin position="1"/>
        <end position="21"/>
    </location>
</feature>
<evidence type="ECO:0008006" key="5">
    <source>
        <dbReference type="Google" id="ProtNLM"/>
    </source>
</evidence>
<dbReference type="Proteomes" id="UP000007494">
    <property type="component" value="Chromosome X"/>
</dbReference>
<keyword evidence="4" id="KW-1185">Reference proteome</keyword>
<feature type="compositionally biased region" description="Polar residues" evidence="1">
    <location>
        <begin position="93"/>
        <end position="105"/>
    </location>
</feature>
<feature type="signal peptide" evidence="2">
    <location>
        <begin position="1"/>
        <end position="39"/>
    </location>
</feature>
<keyword evidence="2" id="KW-0732">Signal</keyword>
<name>F0VK79_NEOCL</name>
<dbReference type="OMA" id="VHICEIG"/>
<dbReference type="GeneID" id="13442411"/>
<reference evidence="4" key="1">
    <citation type="journal article" date="2012" name="PLoS Pathog.">
        <title>Comparative genomics of the apicomplexan parasites Toxoplasma gondii and Neospora caninum: Coccidia differing in host range and transmission strategy.</title>
        <authorList>
            <person name="Reid A.J."/>
            <person name="Vermont S.J."/>
            <person name="Cotton J.A."/>
            <person name="Harris D."/>
            <person name="Hill-Cawthorne G.A."/>
            <person name="Konen-Waisman S."/>
            <person name="Latham S.M."/>
            <person name="Mourier T."/>
            <person name="Norton R."/>
            <person name="Quail M.A."/>
            <person name="Sanders M."/>
            <person name="Shanmugam D."/>
            <person name="Sohal A."/>
            <person name="Wasmuth J.D."/>
            <person name="Brunk B."/>
            <person name="Grigg M.E."/>
            <person name="Howard J.C."/>
            <person name="Parkinson J."/>
            <person name="Roos D.S."/>
            <person name="Trees A.J."/>
            <person name="Berriman M."/>
            <person name="Pain A."/>
            <person name="Wastling J.M."/>
        </authorList>
    </citation>
    <scope>NUCLEOTIDE SEQUENCE [LARGE SCALE GENOMIC DNA]</scope>
    <source>
        <strain evidence="4">Liverpool</strain>
    </source>
</reference>
<proteinExistence type="predicted"/>
<evidence type="ECO:0000313" key="4">
    <source>
        <dbReference type="Proteomes" id="UP000007494"/>
    </source>
</evidence>
<dbReference type="AlphaFoldDB" id="F0VK79"/>